<sequence length="105" mass="11675">MMNNPKVFLTALLILSFILVLLVLTLPTSHTSSIKGVVVSQTVTQSLDGRRRYLNVQLDNGQTTLVTAPITSDCPEGSIITLHEERNSLHTSGNYRFFSCLPHYK</sequence>
<keyword evidence="2" id="KW-1185">Reference proteome</keyword>
<comment type="caution">
    <text evidence="1">The sequence shown here is derived from an EMBL/GenBank/DDBJ whole genome shotgun (WGS) entry which is preliminary data.</text>
</comment>
<accession>A0ABV4MHJ7</accession>
<protein>
    <recommendedName>
        <fullName evidence="3">NusG domain-containing protein</fullName>
    </recommendedName>
</protein>
<dbReference type="RefSeq" id="WP_371718714.1">
    <property type="nucleotide sequence ID" value="NZ_JBGOOF010000012.1"/>
</dbReference>
<dbReference type="EMBL" id="JBGOOS010000011">
    <property type="protein sequence ID" value="MEZ8209051.1"/>
    <property type="molecule type" value="Genomic_DNA"/>
</dbReference>
<proteinExistence type="predicted"/>
<dbReference type="Proteomes" id="UP001569151">
    <property type="component" value="Unassembled WGS sequence"/>
</dbReference>
<evidence type="ECO:0000313" key="2">
    <source>
        <dbReference type="Proteomes" id="UP001569151"/>
    </source>
</evidence>
<name>A0ABV4MHJ7_9VIBR</name>
<evidence type="ECO:0008006" key="3">
    <source>
        <dbReference type="Google" id="ProtNLM"/>
    </source>
</evidence>
<organism evidence="1 2">
    <name type="scientific">Vibrio bivalvicida</name>
    <dbReference type="NCBI Taxonomy" id="1276888"/>
    <lineage>
        <taxon>Bacteria</taxon>
        <taxon>Pseudomonadati</taxon>
        <taxon>Pseudomonadota</taxon>
        <taxon>Gammaproteobacteria</taxon>
        <taxon>Vibrionales</taxon>
        <taxon>Vibrionaceae</taxon>
        <taxon>Vibrio</taxon>
        <taxon>Vibrio oreintalis group</taxon>
    </lineage>
</organism>
<evidence type="ECO:0000313" key="1">
    <source>
        <dbReference type="EMBL" id="MEZ8209051.1"/>
    </source>
</evidence>
<reference evidence="1 2" key="1">
    <citation type="submission" date="2024-06" db="EMBL/GenBank/DDBJ databases">
        <authorList>
            <person name="Steensen K."/>
            <person name="Seneca J."/>
            <person name="Bartlau N."/>
            <person name="Yu A.X."/>
            <person name="Polz M.F."/>
        </authorList>
    </citation>
    <scope>NUCLEOTIDE SEQUENCE [LARGE SCALE GENOMIC DNA]</scope>
    <source>
        <strain evidence="1 2">1F146</strain>
    </source>
</reference>
<gene>
    <name evidence="1" type="ORF">ACED39_09700</name>
</gene>